<evidence type="ECO:0000313" key="2">
    <source>
        <dbReference type="Proteomes" id="UP000621447"/>
    </source>
</evidence>
<dbReference type="EMBL" id="JABULH010000001">
    <property type="protein sequence ID" value="NTS63774.1"/>
    <property type="molecule type" value="Genomic_DNA"/>
</dbReference>
<name>A0ABX2JDX1_9SPHN</name>
<accession>A0ABX2JDX1</accession>
<dbReference type="Proteomes" id="UP000621447">
    <property type="component" value="Unassembled WGS sequence"/>
</dbReference>
<reference evidence="1 2" key="1">
    <citation type="submission" date="2020-06" db="EMBL/GenBank/DDBJ databases">
        <title>Sphingomonas hominis sp. nov., a member of the Sphingomonas, isolated from the hair of a 22-year-old girl.</title>
        <authorList>
            <person name="Zhang D.-F."/>
            <person name="Cui X.-W."/>
        </authorList>
    </citation>
    <scope>NUCLEOTIDE SEQUENCE [LARGE SCALE GENOMIC DNA]</scope>
    <source>
        <strain evidence="1 2">HHU CXW</strain>
    </source>
</reference>
<gene>
    <name evidence="1" type="ORF">HRV97_01195</name>
</gene>
<evidence type="ECO:0000313" key="1">
    <source>
        <dbReference type="EMBL" id="NTS63774.1"/>
    </source>
</evidence>
<dbReference type="RefSeq" id="WP_174191877.1">
    <property type="nucleotide sequence ID" value="NZ_JABULH010000001.1"/>
</dbReference>
<dbReference type="Pfam" id="PF14384">
    <property type="entry name" value="BrnA_antitoxin"/>
    <property type="match status" value="1"/>
</dbReference>
<protein>
    <submittedName>
        <fullName evidence="1">BrnA antitoxin family protein</fullName>
    </submittedName>
</protein>
<proteinExistence type="predicted"/>
<sequence>MTRKPAASLPVWDDDDLPEWTDDQLDRAEFSIGGKVVRPAIGTLTKAGRPPLGAAAKRQVTLRLDPDVIERFREGGPGWQGRMNEALRKAVGL</sequence>
<comment type="caution">
    <text evidence="1">The sequence shown here is derived from an EMBL/GenBank/DDBJ whole genome shotgun (WGS) entry which is preliminary data.</text>
</comment>
<keyword evidence="2" id="KW-1185">Reference proteome</keyword>
<dbReference type="InterPro" id="IPR025528">
    <property type="entry name" value="BrnA_antitoxin"/>
</dbReference>
<organism evidence="1 2">
    <name type="scientific">Sphingomonas hominis</name>
    <dbReference type="NCBI Taxonomy" id="2741495"/>
    <lineage>
        <taxon>Bacteria</taxon>
        <taxon>Pseudomonadati</taxon>
        <taxon>Pseudomonadota</taxon>
        <taxon>Alphaproteobacteria</taxon>
        <taxon>Sphingomonadales</taxon>
        <taxon>Sphingomonadaceae</taxon>
        <taxon>Sphingomonas</taxon>
    </lineage>
</organism>